<dbReference type="EMBL" id="KL363240">
    <property type="protein sequence ID" value="KFD51364.1"/>
    <property type="molecule type" value="Genomic_DNA"/>
</dbReference>
<evidence type="ECO:0000313" key="3">
    <source>
        <dbReference type="Proteomes" id="UP000030764"/>
    </source>
</evidence>
<name>A0A085MRR4_9BILA</name>
<reference evidence="2 3" key="1">
    <citation type="journal article" date="2014" name="Nat. Genet.">
        <title>Genome and transcriptome of the porcine whipworm Trichuris suis.</title>
        <authorList>
            <person name="Jex A.R."/>
            <person name="Nejsum P."/>
            <person name="Schwarz E.M."/>
            <person name="Hu L."/>
            <person name="Young N.D."/>
            <person name="Hall R.S."/>
            <person name="Korhonen P.K."/>
            <person name="Liao S."/>
            <person name="Thamsborg S."/>
            <person name="Xia J."/>
            <person name="Xu P."/>
            <person name="Wang S."/>
            <person name="Scheerlinck J.P."/>
            <person name="Hofmann A."/>
            <person name="Sternberg P.W."/>
            <person name="Wang J."/>
            <person name="Gasser R.B."/>
        </authorList>
    </citation>
    <scope>NUCLEOTIDE SEQUENCE [LARGE SCALE GENOMIC DNA]</scope>
    <source>
        <strain evidence="2">DCEP-RM93F</strain>
        <strain evidence="1">DCEP-RM93M</strain>
    </source>
</reference>
<evidence type="ECO:0000313" key="1">
    <source>
        <dbReference type="EMBL" id="KFD51364.1"/>
    </source>
</evidence>
<gene>
    <name evidence="1" type="ORF">M513_07769</name>
    <name evidence="2" type="ORF">M514_07769</name>
</gene>
<dbReference type="Proteomes" id="UP000030758">
    <property type="component" value="Unassembled WGS sequence"/>
</dbReference>
<sequence length="107" mass="12063">MSCLSSGKPLLALSKLLHLSSFIDKEGTMRAQGRIDRADLPYDARHPFILPWKHPLTDMIIDETHRMLHHGSVELTLCQLAAILDPKVQTGDQESNIQVLLLRKVAR</sequence>
<evidence type="ECO:0000313" key="2">
    <source>
        <dbReference type="EMBL" id="KFD59910.1"/>
    </source>
</evidence>
<dbReference type="AlphaFoldDB" id="A0A085MRR4"/>
<proteinExistence type="predicted"/>
<dbReference type="EMBL" id="KL367715">
    <property type="protein sequence ID" value="KFD59910.1"/>
    <property type="molecule type" value="Genomic_DNA"/>
</dbReference>
<dbReference type="Proteomes" id="UP000030764">
    <property type="component" value="Unassembled WGS sequence"/>
</dbReference>
<protein>
    <submittedName>
        <fullName evidence="2">Uncharacterized protein</fullName>
    </submittedName>
</protein>
<accession>A0A085MRR4</accession>
<keyword evidence="3" id="KW-1185">Reference proteome</keyword>
<organism evidence="2">
    <name type="scientific">Trichuris suis</name>
    <name type="common">pig whipworm</name>
    <dbReference type="NCBI Taxonomy" id="68888"/>
    <lineage>
        <taxon>Eukaryota</taxon>
        <taxon>Metazoa</taxon>
        <taxon>Ecdysozoa</taxon>
        <taxon>Nematoda</taxon>
        <taxon>Enoplea</taxon>
        <taxon>Dorylaimia</taxon>
        <taxon>Trichinellida</taxon>
        <taxon>Trichuridae</taxon>
        <taxon>Trichuris</taxon>
    </lineage>
</organism>